<dbReference type="SUPFAM" id="SSF52833">
    <property type="entry name" value="Thioredoxin-like"/>
    <property type="match status" value="1"/>
</dbReference>
<evidence type="ECO:0000256" key="1">
    <source>
        <dbReference type="ARBA" id="ARBA00022448"/>
    </source>
</evidence>
<feature type="signal peptide" evidence="5">
    <location>
        <begin position="1"/>
        <end position="31"/>
    </location>
</feature>
<dbReference type="Pfam" id="PF00085">
    <property type="entry name" value="Thioredoxin"/>
    <property type="match status" value="1"/>
</dbReference>
<organism evidence="7 8">
    <name type="scientific">Vitrella brassicaformis (strain CCMP3155)</name>
    <dbReference type="NCBI Taxonomy" id="1169540"/>
    <lineage>
        <taxon>Eukaryota</taxon>
        <taxon>Sar</taxon>
        <taxon>Alveolata</taxon>
        <taxon>Colpodellida</taxon>
        <taxon>Vitrellaceae</taxon>
        <taxon>Vitrella</taxon>
    </lineage>
</organism>
<gene>
    <name evidence="7" type="ORF">Vbra_9664</name>
</gene>
<dbReference type="NCBIfam" id="TIGR01068">
    <property type="entry name" value="thioredoxin"/>
    <property type="match status" value="1"/>
</dbReference>
<feature type="domain" description="Thioredoxin" evidence="6">
    <location>
        <begin position="52"/>
        <end position="168"/>
    </location>
</feature>
<feature type="chain" id="PRO_5005189991" description="Thioredoxin domain-containing protein" evidence="5">
    <location>
        <begin position="32"/>
        <end position="171"/>
    </location>
</feature>
<evidence type="ECO:0000256" key="5">
    <source>
        <dbReference type="SAM" id="SignalP"/>
    </source>
</evidence>
<keyword evidence="3" id="KW-1015">Disulfide bond</keyword>
<dbReference type="AlphaFoldDB" id="A0A0G4G5G7"/>
<dbReference type="GO" id="GO:0005737">
    <property type="term" value="C:cytoplasm"/>
    <property type="evidence" value="ECO:0007669"/>
    <property type="project" value="TreeGrafter"/>
</dbReference>
<evidence type="ECO:0000313" key="7">
    <source>
        <dbReference type="EMBL" id="CEM23295.1"/>
    </source>
</evidence>
<dbReference type="VEuPathDB" id="CryptoDB:Vbra_9664"/>
<dbReference type="InterPro" id="IPR017937">
    <property type="entry name" value="Thioredoxin_CS"/>
</dbReference>
<reference evidence="7 8" key="1">
    <citation type="submission" date="2014-11" db="EMBL/GenBank/DDBJ databases">
        <authorList>
            <person name="Zhu J."/>
            <person name="Qi W."/>
            <person name="Song R."/>
        </authorList>
    </citation>
    <scope>NUCLEOTIDE SEQUENCE [LARGE SCALE GENOMIC DNA]</scope>
</reference>
<dbReference type="InterPro" id="IPR036249">
    <property type="entry name" value="Thioredoxin-like_sf"/>
</dbReference>
<dbReference type="STRING" id="1169540.A0A0G4G5G7"/>
<keyword evidence="5" id="KW-0732">Signal</keyword>
<dbReference type="Gene3D" id="3.40.30.10">
    <property type="entry name" value="Glutaredoxin"/>
    <property type="match status" value="1"/>
</dbReference>
<keyword evidence="2" id="KW-0249">Electron transport</keyword>
<dbReference type="GO" id="GO:0015035">
    <property type="term" value="F:protein-disulfide reductase activity"/>
    <property type="evidence" value="ECO:0007669"/>
    <property type="project" value="InterPro"/>
</dbReference>
<evidence type="ECO:0000259" key="6">
    <source>
        <dbReference type="PROSITE" id="PS51352"/>
    </source>
</evidence>
<protein>
    <recommendedName>
        <fullName evidence="6">Thioredoxin domain-containing protein</fullName>
    </recommendedName>
</protein>
<dbReference type="InterPro" id="IPR013766">
    <property type="entry name" value="Thioredoxin_domain"/>
</dbReference>
<dbReference type="PROSITE" id="PS51352">
    <property type="entry name" value="THIOREDOXIN_2"/>
    <property type="match status" value="1"/>
</dbReference>
<dbReference type="CDD" id="cd02947">
    <property type="entry name" value="TRX_family"/>
    <property type="match status" value="1"/>
</dbReference>
<accession>A0A0G4G5G7</accession>
<proteinExistence type="predicted"/>
<dbReference type="PANTHER" id="PTHR45663">
    <property type="entry name" value="GEO12009P1"/>
    <property type="match status" value="1"/>
</dbReference>
<keyword evidence="4" id="KW-0676">Redox-active center</keyword>
<evidence type="ECO:0000256" key="3">
    <source>
        <dbReference type="ARBA" id="ARBA00023157"/>
    </source>
</evidence>
<keyword evidence="1" id="KW-0813">Transport</keyword>
<dbReference type="FunFam" id="3.40.30.10:FF:000001">
    <property type="entry name" value="Thioredoxin"/>
    <property type="match status" value="1"/>
</dbReference>
<evidence type="ECO:0000256" key="2">
    <source>
        <dbReference type="ARBA" id="ARBA00022982"/>
    </source>
</evidence>
<dbReference type="PANTHER" id="PTHR45663:SF11">
    <property type="entry name" value="GEO12009P1"/>
    <property type="match status" value="1"/>
</dbReference>
<dbReference type="PRINTS" id="PR00421">
    <property type="entry name" value="THIOREDOXIN"/>
</dbReference>
<dbReference type="InterPro" id="IPR005746">
    <property type="entry name" value="Thioredoxin"/>
</dbReference>
<dbReference type="InParanoid" id="A0A0G4G5G7"/>
<evidence type="ECO:0000256" key="4">
    <source>
        <dbReference type="ARBA" id="ARBA00023284"/>
    </source>
</evidence>
<keyword evidence="8" id="KW-1185">Reference proteome</keyword>
<dbReference type="PROSITE" id="PS00194">
    <property type="entry name" value="THIOREDOXIN_1"/>
    <property type="match status" value="1"/>
</dbReference>
<evidence type="ECO:0000313" key="8">
    <source>
        <dbReference type="Proteomes" id="UP000041254"/>
    </source>
</evidence>
<sequence>MTAHASPFHRPLAALCCLVSALLLALTPALSFQIAPSRLSSVLRPSQQSLRARGGGRTRVFGAAAEVPEGEFKKEVLEADTPVLVDFTATWCGPCKLIAPFVDQLGDELQGQVKVVKVDTDKHKFCIKDYGIRGLPMLAVFKDGKVLNSAEGALTKPQIFELVSSVVPVKT</sequence>
<dbReference type="OrthoDB" id="2121326at2759"/>
<name>A0A0G4G5G7_VITBC</name>
<dbReference type="Proteomes" id="UP000041254">
    <property type="component" value="Unassembled WGS sequence"/>
</dbReference>
<dbReference type="OMA" id="MMTHRIS"/>
<dbReference type="PhylomeDB" id="A0A0G4G5G7"/>
<dbReference type="EMBL" id="CDMY01000563">
    <property type="protein sequence ID" value="CEM23295.1"/>
    <property type="molecule type" value="Genomic_DNA"/>
</dbReference>